<sequence>MFDRFYGQSKRLYIKHWRTNLLIFPIFLLFLRPFAGS</sequence>
<dbReference type="EMBL" id="CBTJ020000016">
    <property type="protein sequence ID" value="CDI01147.1"/>
    <property type="molecule type" value="Genomic_DNA"/>
</dbReference>
<feature type="transmembrane region" description="Helical" evidence="1">
    <location>
        <begin position="12"/>
        <end position="31"/>
    </location>
</feature>
<accession>W6M157</accession>
<keyword evidence="1" id="KW-0812">Transmembrane</keyword>
<comment type="caution">
    <text evidence="2">The sequence shown here is derived from an EMBL/GenBank/DDBJ whole genome shotgun (WGS) entry which is preliminary data.</text>
</comment>
<evidence type="ECO:0000256" key="1">
    <source>
        <dbReference type="SAM" id="Phobius"/>
    </source>
</evidence>
<reference evidence="2" key="1">
    <citation type="submission" date="2013-07" db="EMBL/GenBank/DDBJ databases">
        <authorList>
            <person name="McIlroy S."/>
        </authorList>
    </citation>
    <scope>NUCLEOTIDE SEQUENCE [LARGE SCALE GENOMIC DNA]</scope>
    <source>
        <strain evidence="2">Run_A_D11</strain>
    </source>
</reference>
<evidence type="ECO:0000313" key="2">
    <source>
        <dbReference type="EMBL" id="CDI01147.1"/>
    </source>
</evidence>
<name>W6M157_9GAMM</name>
<keyword evidence="1" id="KW-1133">Transmembrane helix</keyword>
<protein>
    <submittedName>
        <fullName evidence="2">Uncharacterized protein</fullName>
    </submittedName>
</protein>
<proteinExistence type="predicted"/>
<dbReference type="AlphaFoldDB" id="W6M157"/>
<evidence type="ECO:0000313" key="3">
    <source>
        <dbReference type="Proteomes" id="UP000035760"/>
    </source>
</evidence>
<keyword evidence="3" id="KW-1185">Reference proteome</keyword>
<gene>
    <name evidence="2" type="ORF">BN873_1120002</name>
</gene>
<organism evidence="2 3">
    <name type="scientific">Candidatus Competibacter denitrificans Run_A_D11</name>
    <dbReference type="NCBI Taxonomy" id="1400863"/>
    <lineage>
        <taxon>Bacteria</taxon>
        <taxon>Pseudomonadati</taxon>
        <taxon>Pseudomonadota</taxon>
        <taxon>Gammaproteobacteria</taxon>
        <taxon>Candidatus Competibacteraceae</taxon>
        <taxon>Candidatus Competibacter</taxon>
    </lineage>
</organism>
<reference evidence="2" key="2">
    <citation type="submission" date="2014-03" db="EMBL/GenBank/DDBJ databases">
        <title>Candidatus Competibacter-lineage genomes retrieved from metagenomes reveal functional metabolic diversity.</title>
        <authorList>
            <person name="McIlroy S.J."/>
            <person name="Albertsen M."/>
            <person name="Andresen E.K."/>
            <person name="Saunders A.M."/>
            <person name="Kristiansen R."/>
            <person name="Stokholm-Bjerregaard M."/>
            <person name="Nielsen K.L."/>
            <person name="Nielsen P.H."/>
        </authorList>
    </citation>
    <scope>NUCLEOTIDE SEQUENCE</scope>
    <source>
        <strain evidence="2">Run_A_D11</strain>
    </source>
</reference>
<keyword evidence="1" id="KW-0472">Membrane</keyword>
<dbReference type="Proteomes" id="UP000035760">
    <property type="component" value="Unassembled WGS sequence"/>
</dbReference>